<dbReference type="AlphaFoldDB" id="A0A8S3JRQ9"/>
<evidence type="ECO:0000313" key="2">
    <source>
        <dbReference type="Proteomes" id="UP000676336"/>
    </source>
</evidence>
<gene>
    <name evidence="1" type="ORF">SMN809_LOCUS82126</name>
</gene>
<dbReference type="EMBL" id="CAJOBI010350625">
    <property type="protein sequence ID" value="CAF5220945.1"/>
    <property type="molecule type" value="Genomic_DNA"/>
</dbReference>
<dbReference type="InterPro" id="IPR007884">
    <property type="entry name" value="METL9"/>
</dbReference>
<dbReference type="PANTHER" id="PTHR12890">
    <property type="entry name" value="DREV PROTEIN"/>
    <property type="match status" value="1"/>
</dbReference>
<evidence type="ECO:0000313" key="1">
    <source>
        <dbReference type="EMBL" id="CAF5220945.1"/>
    </source>
</evidence>
<dbReference type="GO" id="GO:0106370">
    <property type="term" value="F:protein-L-histidine N-pros-methyltransferase activity"/>
    <property type="evidence" value="ECO:0007669"/>
    <property type="project" value="InterPro"/>
</dbReference>
<comment type="caution">
    <text evidence="1">The sequence shown here is derived from an EMBL/GenBank/DDBJ whole genome shotgun (WGS) entry which is preliminary data.</text>
</comment>
<sequence length="107" mass="12875">MITTSNEYCSYCQHSSFVPLRSTWARAVFNKMESDRCLKNIDRNKWYRLSRYDLLRNEYQQCFEQLYEDEETTVFIKESENRSDNVPLQIIHSLLTSLLTLFITRTS</sequence>
<name>A0A8S3JRQ9_9BILA</name>
<dbReference type="PANTHER" id="PTHR12890:SF0">
    <property type="entry name" value="PROTEIN-L-HISTIDINE N-PROS-METHYLTRANSFERASE"/>
    <property type="match status" value="1"/>
</dbReference>
<reference evidence="1" key="1">
    <citation type="submission" date="2021-02" db="EMBL/GenBank/DDBJ databases">
        <authorList>
            <person name="Nowell W R."/>
        </authorList>
    </citation>
    <scope>NUCLEOTIDE SEQUENCE</scope>
</reference>
<dbReference type="Pfam" id="PF05219">
    <property type="entry name" value="DREV"/>
    <property type="match status" value="1"/>
</dbReference>
<accession>A0A8S3JRQ9</accession>
<organism evidence="1 2">
    <name type="scientific">Rotaria magnacalcarata</name>
    <dbReference type="NCBI Taxonomy" id="392030"/>
    <lineage>
        <taxon>Eukaryota</taxon>
        <taxon>Metazoa</taxon>
        <taxon>Spiralia</taxon>
        <taxon>Gnathifera</taxon>
        <taxon>Rotifera</taxon>
        <taxon>Eurotatoria</taxon>
        <taxon>Bdelloidea</taxon>
        <taxon>Philodinida</taxon>
        <taxon>Philodinidae</taxon>
        <taxon>Rotaria</taxon>
    </lineage>
</organism>
<feature type="non-terminal residue" evidence="1">
    <location>
        <position position="107"/>
    </location>
</feature>
<dbReference type="Proteomes" id="UP000676336">
    <property type="component" value="Unassembled WGS sequence"/>
</dbReference>
<protein>
    <submittedName>
        <fullName evidence="1">Uncharacterized protein</fullName>
    </submittedName>
</protein>
<proteinExistence type="predicted"/>